<dbReference type="EC" id="1.1.1.157" evidence="10"/>
<dbReference type="AlphaFoldDB" id="U1F787"/>
<dbReference type="InterPro" id="IPR013328">
    <property type="entry name" value="6PGD_dom2"/>
</dbReference>
<dbReference type="Gene3D" id="3.40.50.720">
    <property type="entry name" value="NAD(P)-binding Rossmann-like Domain"/>
    <property type="match status" value="1"/>
</dbReference>
<feature type="domain" description="3-hydroxyacyl-CoA dehydrogenase NAD binding" evidence="9">
    <location>
        <begin position="30"/>
        <end position="240"/>
    </location>
</feature>
<dbReference type="GO" id="GO:0003857">
    <property type="term" value="F:(3S)-3-hydroxyacyl-CoA dehydrogenase (NAD+) activity"/>
    <property type="evidence" value="ECO:0007669"/>
    <property type="project" value="UniProtKB-EC"/>
</dbReference>
<dbReference type="SUPFAM" id="SSF48179">
    <property type="entry name" value="6-phosphogluconate dehydrogenase C-terminal domain-like"/>
    <property type="match status" value="1"/>
</dbReference>
<dbReference type="GO" id="GO:0070403">
    <property type="term" value="F:NAD+ binding"/>
    <property type="evidence" value="ECO:0007669"/>
    <property type="project" value="InterPro"/>
</dbReference>
<evidence type="ECO:0000259" key="9">
    <source>
        <dbReference type="Pfam" id="PF02737"/>
    </source>
</evidence>
<dbReference type="Proteomes" id="UP000016412">
    <property type="component" value="Unassembled WGS sequence"/>
</dbReference>
<dbReference type="EMBL" id="AUZJ01000056">
    <property type="protein sequence ID" value="ERF59862.1"/>
    <property type="molecule type" value="Genomic_DNA"/>
</dbReference>
<keyword evidence="2" id="KW-0276">Fatty acid metabolism</keyword>
<reference evidence="10 11" key="1">
    <citation type="submission" date="2013-08" db="EMBL/GenBank/DDBJ databases">
        <authorList>
            <person name="Durkin A.S."/>
            <person name="Haft D.R."/>
            <person name="McCorrison J."/>
            <person name="Torralba M."/>
            <person name="Gillis M."/>
            <person name="Haft D.H."/>
            <person name="Methe B."/>
            <person name="Sutton G."/>
            <person name="Nelson K.E."/>
        </authorList>
    </citation>
    <scope>NUCLEOTIDE SEQUENCE [LARGE SCALE GENOMIC DNA]</scope>
    <source>
        <strain evidence="10 11">VPI DR56BR1116</strain>
    </source>
</reference>
<keyword evidence="3 10" id="KW-0560">Oxidoreductase</keyword>
<sequence length="342" mass="37435">MRTRARLKTFSEIDISCKSFYGSIYMSITKVVVAGGGVLGSQIAFQAAYRGFDVTIWLRSDASIGRSQPKIDRLHGIYLAELTDAETKIGTKGAIFSRGLIDDSEHISAEKIVRLKKNVETAYKNLKLTTDLASAVKDADIVIESMAENPQAKKEFYDALSAVLEDKTIVATNSSSMVPSMFRDHVKNPKRYLAIHFANNIWRNNMTEIMGHDGTDPAAFDAVVAFANDIGMIPLKVLKEQPGYLLNSMLIPFLTAGEALLANEVGDVKTIDLAWKLGTGSPLGPFQILDIVGLETAYNITMNRPDSSDPASLHGRIAKILKGYIDEGKTGINAGEGFYKYK</sequence>
<protein>
    <submittedName>
        <fullName evidence="10">3-hydroxybutyryl-CoA dehydrogenase</fullName>
        <ecNumber evidence="10">1.1.1.157</ecNumber>
    </submittedName>
</protein>
<evidence type="ECO:0000259" key="8">
    <source>
        <dbReference type="Pfam" id="PF00725"/>
    </source>
</evidence>
<proteinExistence type="predicted"/>
<evidence type="ECO:0000256" key="1">
    <source>
        <dbReference type="ARBA" id="ARBA00005005"/>
    </source>
</evidence>
<comment type="catalytic activity">
    <reaction evidence="6">
        <text>a (3S)-3-hydroxyacyl-CoA + NAD(+) = a 3-oxoacyl-CoA + NADH + H(+)</text>
        <dbReference type="Rhea" id="RHEA:22432"/>
        <dbReference type="ChEBI" id="CHEBI:15378"/>
        <dbReference type="ChEBI" id="CHEBI:57318"/>
        <dbReference type="ChEBI" id="CHEBI:57540"/>
        <dbReference type="ChEBI" id="CHEBI:57945"/>
        <dbReference type="ChEBI" id="CHEBI:90726"/>
        <dbReference type="EC" id="1.1.1.35"/>
    </reaction>
</comment>
<dbReference type="eggNOG" id="COG1250">
    <property type="taxonomic scope" value="Bacteria"/>
</dbReference>
<dbReference type="GO" id="GO:0006635">
    <property type="term" value="P:fatty acid beta-oxidation"/>
    <property type="evidence" value="ECO:0007669"/>
    <property type="project" value="TreeGrafter"/>
</dbReference>
<dbReference type="PATRIC" id="fig|1125725.3.peg.2214"/>
<accession>U1F787</accession>
<dbReference type="PANTHER" id="PTHR43561:SF3">
    <property type="entry name" value="HYDROXYACYL-COENZYME A DEHYDROGENASE, MITOCHONDRIAL"/>
    <property type="match status" value="1"/>
</dbReference>
<organism evidence="10 11">
    <name type="scientific">Treponema socranskii subsp. socranskii VPI DR56BR1116 = ATCC 35536</name>
    <dbReference type="NCBI Taxonomy" id="1125725"/>
    <lineage>
        <taxon>Bacteria</taxon>
        <taxon>Pseudomonadati</taxon>
        <taxon>Spirochaetota</taxon>
        <taxon>Spirochaetia</taxon>
        <taxon>Spirochaetales</taxon>
        <taxon>Treponemataceae</taxon>
        <taxon>Treponema</taxon>
    </lineage>
</organism>
<dbReference type="PANTHER" id="PTHR43561">
    <property type="match status" value="1"/>
</dbReference>
<keyword evidence="4" id="KW-0520">NAD</keyword>
<evidence type="ECO:0000256" key="4">
    <source>
        <dbReference type="ARBA" id="ARBA00023027"/>
    </source>
</evidence>
<feature type="domain" description="3-hydroxyacyl-CoA dehydrogenase C-terminal" evidence="8">
    <location>
        <begin position="243"/>
        <end position="341"/>
    </location>
</feature>
<dbReference type="InterPro" id="IPR006176">
    <property type="entry name" value="3-OHacyl-CoA_DH_NAD-bd"/>
</dbReference>
<evidence type="ECO:0000313" key="10">
    <source>
        <dbReference type="EMBL" id="ERF59862.1"/>
    </source>
</evidence>
<dbReference type="InterPro" id="IPR052242">
    <property type="entry name" value="Mito_3-hydroxyacyl-CoA_DH"/>
</dbReference>
<dbReference type="Pfam" id="PF00725">
    <property type="entry name" value="3HCDH"/>
    <property type="match status" value="1"/>
</dbReference>
<comment type="caution">
    <text evidence="10">The sequence shown here is derived from an EMBL/GenBank/DDBJ whole genome shotgun (WGS) entry which is preliminary data.</text>
</comment>
<dbReference type="InterPro" id="IPR022694">
    <property type="entry name" value="3-OHacyl-CoA_DH"/>
</dbReference>
<evidence type="ECO:0000256" key="7">
    <source>
        <dbReference type="PIRSR" id="PIRSR000105-1"/>
    </source>
</evidence>
<dbReference type="GO" id="GO:0008691">
    <property type="term" value="F:3-hydroxybutyryl-CoA dehydrogenase activity"/>
    <property type="evidence" value="ECO:0007669"/>
    <property type="project" value="UniProtKB-EC"/>
</dbReference>
<dbReference type="SUPFAM" id="SSF51735">
    <property type="entry name" value="NAD(P)-binding Rossmann-fold domains"/>
    <property type="match status" value="1"/>
</dbReference>
<evidence type="ECO:0000256" key="6">
    <source>
        <dbReference type="ARBA" id="ARBA00049556"/>
    </source>
</evidence>
<evidence type="ECO:0000313" key="11">
    <source>
        <dbReference type="Proteomes" id="UP000016412"/>
    </source>
</evidence>
<dbReference type="InterPro" id="IPR008927">
    <property type="entry name" value="6-PGluconate_DH-like_C_sf"/>
</dbReference>
<dbReference type="InterPro" id="IPR036291">
    <property type="entry name" value="NAD(P)-bd_dom_sf"/>
</dbReference>
<evidence type="ECO:0000256" key="3">
    <source>
        <dbReference type="ARBA" id="ARBA00023002"/>
    </source>
</evidence>
<dbReference type="PIRSF" id="PIRSF000105">
    <property type="entry name" value="HCDH"/>
    <property type="match status" value="1"/>
</dbReference>
<feature type="site" description="Important for catalytic activity" evidence="7">
    <location>
        <position position="196"/>
    </location>
</feature>
<evidence type="ECO:0000256" key="5">
    <source>
        <dbReference type="ARBA" id="ARBA00023098"/>
    </source>
</evidence>
<evidence type="ECO:0000256" key="2">
    <source>
        <dbReference type="ARBA" id="ARBA00022832"/>
    </source>
</evidence>
<dbReference type="Pfam" id="PF02737">
    <property type="entry name" value="3HCDH_N"/>
    <property type="match status" value="1"/>
</dbReference>
<dbReference type="Gene3D" id="1.10.1040.10">
    <property type="entry name" value="N-(1-d-carboxylethyl)-l-norvaline Dehydrogenase, domain 2"/>
    <property type="match status" value="1"/>
</dbReference>
<keyword evidence="5" id="KW-0443">Lipid metabolism</keyword>
<dbReference type="InterPro" id="IPR006108">
    <property type="entry name" value="3HC_DH_C"/>
</dbReference>
<dbReference type="STRING" id="1125725.HMPREF1325_0533"/>
<dbReference type="NCBIfam" id="NF006143">
    <property type="entry name" value="PRK08293.1"/>
    <property type="match status" value="1"/>
</dbReference>
<gene>
    <name evidence="10" type="ORF">HMPREF1325_0533</name>
</gene>
<comment type="pathway">
    <text evidence="1">Lipid metabolism; fatty acid beta-oxidation.</text>
</comment>
<name>U1F787_TRESO</name>